<evidence type="ECO:0000259" key="1">
    <source>
        <dbReference type="PROSITE" id="PS50181"/>
    </source>
</evidence>
<dbReference type="InterPro" id="IPR006527">
    <property type="entry name" value="F-box-assoc_dom_typ1"/>
</dbReference>
<dbReference type="Proteomes" id="UP000823674">
    <property type="component" value="Chromosome A09"/>
</dbReference>
<keyword evidence="3" id="KW-1185">Reference proteome</keyword>
<protein>
    <recommendedName>
        <fullName evidence="1">F-box domain-containing protein</fullName>
    </recommendedName>
</protein>
<dbReference type="InterPro" id="IPR050796">
    <property type="entry name" value="SCF_F-box_component"/>
</dbReference>
<dbReference type="PROSITE" id="PS50181">
    <property type="entry name" value="FBOX"/>
    <property type="match status" value="1"/>
</dbReference>
<dbReference type="Pfam" id="PF00646">
    <property type="entry name" value="F-box"/>
    <property type="match status" value="1"/>
</dbReference>
<dbReference type="SUPFAM" id="SSF81383">
    <property type="entry name" value="F-box domain"/>
    <property type="match status" value="1"/>
</dbReference>
<dbReference type="Gene3D" id="1.20.1280.50">
    <property type="match status" value="1"/>
</dbReference>
<dbReference type="SMART" id="SM00256">
    <property type="entry name" value="FBOX"/>
    <property type="match status" value="1"/>
</dbReference>
<reference evidence="2 3" key="1">
    <citation type="submission" date="2021-03" db="EMBL/GenBank/DDBJ databases">
        <authorList>
            <person name="King G.J."/>
            <person name="Bancroft I."/>
            <person name="Baten A."/>
            <person name="Bloomfield J."/>
            <person name="Borpatragohain P."/>
            <person name="He Z."/>
            <person name="Irish N."/>
            <person name="Irwin J."/>
            <person name="Liu K."/>
            <person name="Mauleon R.P."/>
            <person name="Moore J."/>
            <person name="Morris R."/>
            <person name="Ostergaard L."/>
            <person name="Wang B."/>
            <person name="Wells R."/>
        </authorList>
    </citation>
    <scope>NUCLEOTIDE SEQUENCE [LARGE SCALE GENOMIC DNA]</scope>
    <source>
        <strain evidence="2">R-o-18</strain>
        <tissue evidence="2">Leaf</tissue>
    </source>
</reference>
<comment type="caution">
    <text evidence="2">The sequence shown here is derived from an EMBL/GenBank/DDBJ whole genome shotgun (WGS) entry which is preliminary data.</text>
</comment>
<sequence>MTAMSNLPEELAREILSRVLFTSLKTLRCTCKTWNDLSKTRVFGKEAAVSRVHGIHNEGDLVYKSTKKISKLDQTKMCEVLHCDGLLLCVYKNNNLVVWNLYLRQTRCIPVRCKTNLFILDDIGKFSLVFSKKKNLKTKKIGILPQKLSQRNTHKVNYNFLSTHKFSLSTQNLKQKRFTKNRELEWLYEP</sequence>
<dbReference type="InterPro" id="IPR036047">
    <property type="entry name" value="F-box-like_dom_sf"/>
</dbReference>
<accession>A0ABQ7LE64</accession>
<evidence type="ECO:0000313" key="2">
    <source>
        <dbReference type="EMBL" id="KAG5383864.1"/>
    </source>
</evidence>
<proteinExistence type="predicted"/>
<organism evidence="2 3">
    <name type="scientific">Brassica rapa subsp. trilocularis</name>
    <dbReference type="NCBI Taxonomy" id="1813537"/>
    <lineage>
        <taxon>Eukaryota</taxon>
        <taxon>Viridiplantae</taxon>
        <taxon>Streptophyta</taxon>
        <taxon>Embryophyta</taxon>
        <taxon>Tracheophyta</taxon>
        <taxon>Spermatophyta</taxon>
        <taxon>Magnoliopsida</taxon>
        <taxon>eudicotyledons</taxon>
        <taxon>Gunneridae</taxon>
        <taxon>Pentapetalae</taxon>
        <taxon>rosids</taxon>
        <taxon>malvids</taxon>
        <taxon>Brassicales</taxon>
        <taxon>Brassicaceae</taxon>
        <taxon>Brassiceae</taxon>
        <taxon>Brassica</taxon>
    </lineage>
</organism>
<gene>
    <name evidence="2" type="primary">A09g506260.1_BraROA</name>
    <name evidence="2" type="ORF">IGI04_035334</name>
</gene>
<dbReference type="Pfam" id="PF07734">
    <property type="entry name" value="FBA_1"/>
    <property type="match status" value="1"/>
</dbReference>
<dbReference type="InterPro" id="IPR001810">
    <property type="entry name" value="F-box_dom"/>
</dbReference>
<name>A0ABQ7LE64_BRACM</name>
<feature type="domain" description="F-box" evidence="1">
    <location>
        <begin position="1"/>
        <end position="47"/>
    </location>
</feature>
<dbReference type="EMBL" id="JADBGQ010000008">
    <property type="protein sequence ID" value="KAG5383864.1"/>
    <property type="molecule type" value="Genomic_DNA"/>
</dbReference>
<dbReference type="PANTHER" id="PTHR31672:SF2">
    <property type="entry name" value="F-BOX DOMAIN-CONTAINING PROTEIN"/>
    <property type="match status" value="1"/>
</dbReference>
<evidence type="ECO:0000313" key="3">
    <source>
        <dbReference type="Proteomes" id="UP000823674"/>
    </source>
</evidence>
<dbReference type="PANTHER" id="PTHR31672">
    <property type="entry name" value="BNACNNG10540D PROTEIN"/>
    <property type="match status" value="1"/>
</dbReference>